<gene>
    <name evidence="2" type="ORF">SDC9_165876</name>
</gene>
<reference evidence="2" key="1">
    <citation type="submission" date="2019-08" db="EMBL/GenBank/DDBJ databases">
        <authorList>
            <person name="Kucharzyk K."/>
            <person name="Murdoch R.W."/>
            <person name="Higgins S."/>
            <person name="Loffler F."/>
        </authorList>
    </citation>
    <scope>NUCLEOTIDE SEQUENCE</scope>
</reference>
<keyword evidence="1" id="KW-0812">Transmembrane</keyword>
<organism evidence="2">
    <name type="scientific">bioreactor metagenome</name>
    <dbReference type="NCBI Taxonomy" id="1076179"/>
    <lineage>
        <taxon>unclassified sequences</taxon>
        <taxon>metagenomes</taxon>
        <taxon>ecological metagenomes</taxon>
    </lineage>
</organism>
<evidence type="ECO:0008006" key="3">
    <source>
        <dbReference type="Google" id="ProtNLM"/>
    </source>
</evidence>
<feature type="transmembrane region" description="Helical" evidence="1">
    <location>
        <begin position="45"/>
        <end position="66"/>
    </location>
</feature>
<sequence>MREELLALLAANTGALTLQDILLNFLIAGLLGVVIYLSYRVSHAAAVYSAKFNVSLIMLALITTLVMNVIGNNIALSLGMVGALSIVRFRTAIKDPRDTAYIFWAVAVGICCGVQEYLISAIGSGVIFLFMLLFGTVKSNERYLLVLRGDRAVEEELEKAVGQIFGGKARFRVKNTSRDTLEYIYELSEKQVRQADRKSGSLTLQLGKLEGMTAVNLVSQNDEINR</sequence>
<accession>A0A645FXB4</accession>
<keyword evidence="1" id="KW-0472">Membrane</keyword>
<comment type="caution">
    <text evidence="2">The sequence shown here is derived from an EMBL/GenBank/DDBJ whole genome shotgun (WGS) entry which is preliminary data.</text>
</comment>
<dbReference type="Pfam" id="PF16316">
    <property type="entry name" value="DUF4956"/>
    <property type="match status" value="1"/>
</dbReference>
<feature type="transmembrane region" description="Helical" evidence="1">
    <location>
        <begin position="101"/>
        <end position="134"/>
    </location>
</feature>
<protein>
    <recommendedName>
        <fullName evidence="3">DUF4956 domain-containing protein</fullName>
    </recommendedName>
</protein>
<keyword evidence="1" id="KW-1133">Transmembrane helix</keyword>
<evidence type="ECO:0000313" key="2">
    <source>
        <dbReference type="EMBL" id="MPN18516.1"/>
    </source>
</evidence>
<proteinExistence type="predicted"/>
<dbReference type="InterPro" id="IPR032531">
    <property type="entry name" value="DUF4956"/>
</dbReference>
<dbReference type="AlphaFoldDB" id="A0A645FXB4"/>
<feature type="transmembrane region" description="Helical" evidence="1">
    <location>
        <begin position="21"/>
        <end position="39"/>
    </location>
</feature>
<name>A0A645FXB4_9ZZZZ</name>
<dbReference type="EMBL" id="VSSQ01065867">
    <property type="protein sequence ID" value="MPN18516.1"/>
    <property type="molecule type" value="Genomic_DNA"/>
</dbReference>
<evidence type="ECO:0000256" key="1">
    <source>
        <dbReference type="SAM" id="Phobius"/>
    </source>
</evidence>